<evidence type="ECO:0000256" key="1">
    <source>
        <dbReference type="SAM" id="MobiDB-lite"/>
    </source>
</evidence>
<dbReference type="Gene3D" id="2.60.40.3350">
    <property type="match status" value="1"/>
</dbReference>
<organism evidence="2">
    <name type="scientific">virus sp. ctmTa7</name>
    <dbReference type="NCBI Taxonomy" id="2828255"/>
    <lineage>
        <taxon>Viruses</taxon>
    </lineage>
</organism>
<name>A0A8S5RBM3_9VIRU</name>
<reference evidence="2" key="1">
    <citation type="journal article" date="2021" name="Proc. Natl. Acad. Sci. U.S.A.">
        <title>A Catalog of Tens of Thousands of Viruses from Human Metagenomes Reveals Hidden Associations with Chronic Diseases.</title>
        <authorList>
            <person name="Tisza M.J."/>
            <person name="Buck C.B."/>
        </authorList>
    </citation>
    <scope>NUCLEOTIDE SEQUENCE</scope>
    <source>
        <strain evidence="2">CtmTa7</strain>
    </source>
</reference>
<sequence>MGLSTTKNISLDFYNNNRVVINAIQYDTESRYINVTCTDYGKKVSLNSSEVSAFIRYKKSDGNDIFNDTTIQDDGTIQILLTQQMLAVTGMQTADLLIVASGNLDIDDISNVDDIFKLGAAVVSTMRFYVNVLPTTVAHENITSTSEYEALVNTMAKVTVITTKEDERQKAETKREQAEKQRESNCNAAVDKANAAAKKAEDLVNQTGNLSSTIQKANDAADKADAAVAKCEQFSSTVDKVNAITQIEGTAGADYPLFFAKSETPSTGDFKGACYNTGVTLNPDSKTIKTSNVKALNTVVIGDATFTFDSNEDEKKIVISFS</sequence>
<feature type="region of interest" description="Disordered" evidence="1">
    <location>
        <begin position="165"/>
        <end position="184"/>
    </location>
</feature>
<protein>
    <submittedName>
        <fullName evidence="2">BppU domain protein</fullName>
    </submittedName>
</protein>
<evidence type="ECO:0000313" key="2">
    <source>
        <dbReference type="EMBL" id="DAE28822.1"/>
    </source>
</evidence>
<accession>A0A8S5RBM3</accession>
<proteinExistence type="predicted"/>
<dbReference type="EMBL" id="BK059091">
    <property type="protein sequence ID" value="DAE28822.1"/>
    <property type="molecule type" value="Genomic_DNA"/>
</dbReference>
<feature type="compositionally biased region" description="Basic and acidic residues" evidence="1">
    <location>
        <begin position="165"/>
        <end position="183"/>
    </location>
</feature>